<keyword evidence="3" id="KW-0378">Hydrolase</keyword>
<reference evidence="8" key="1">
    <citation type="submission" date="2018-01" db="EMBL/GenBank/DDBJ databases">
        <authorList>
            <person name="Gaut B.S."/>
            <person name="Morton B.R."/>
            <person name="Clegg M.T."/>
            <person name="Duvall M.R."/>
        </authorList>
    </citation>
    <scope>NUCLEOTIDE SEQUENCE [LARGE SCALE GENOMIC DNA]</scope>
</reference>
<dbReference type="GO" id="GO:0006508">
    <property type="term" value="P:proteolysis"/>
    <property type="evidence" value="ECO:0007669"/>
    <property type="project" value="UniProtKB-KW"/>
</dbReference>
<evidence type="ECO:0000256" key="2">
    <source>
        <dbReference type="ARBA" id="ARBA00022723"/>
    </source>
</evidence>
<keyword evidence="1" id="KW-0645">Protease</keyword>
<keyword evidence="4" id="KW-0862">Zinc</keyword>
<dbReference type="PANTHER" id="PTHR34858">
    <property type="entry name" value="CYSO-CYSTEINE PEPTIDASE"/>
    <property type="match status" value="1"/>
</dbReference>
<dbReference type="Proteomes" id="UP000240246">
    <property type="component" value="Segment"/>
</dbReference>
<gene>
    <name evidence="7" type="ORF">SEA_CUKE_5</name>
</gene>
<sequence>MTETSSAISTFELSKLNKWWLQRRAMQAAPEEACGFILADGTIIEINNSDPYPYKGFQMSAGDIAKKLTAEQVSQIAAIWHTHPGGSSTPSATDQQALKVGAIQPNWAYFIVTKSEITRWDTSEVNWNDFRA</sequence>
<evidence type="ECO:0000256" key="4">
    <source>
        <dbReference type="ARBA" id="ARBA00022833"/>
    </source>
</evidence>
<evidence type="ECO:0000313" key="8">
    <source>
        <dbReference type="Proteomes" id="UP000240246"/>
    </source>
</evidence>
<keyword evidence="8" id="KW-1185">Reference proteome</keyword>
<keyword evidence="2" id="KW-0479">Metal-binding</keyword>
<keyword evidence="5" id="KW-0482">Metalloprotease</keyword>
<proteinExistence type="predicted"/>
<feature type="domain" description="JAB" evidence="6">
    <location>
        <begin position="23"/>
        <end position="121"/>
    </location>
</feature>
<dbReference type="EMBL" id="MG757156">
    <property type="protein sequence ID" value="AVD99623.1"/>
    <property type="molecule type" value="Genomic_DNA"/>
</dbReference>
<dbReference type="InterPro" id="IPR051929">
    <property type="entry name" value="VirAsm_ModProt"/>
</dbReference>
<dbReference type="GO" id="GO:0008270">
    <property type="term" value="F:zinc ion binding"/>
    <property type="evidence" value="ECO:0007669"/>
    <property type="project" value="TreeGrafter"/>
</dbReference>
<dbReference type="Pfam" id="PF14464">
    <property type="entry name" value="Prok-JAB"/>
    <property type="match status" value="1"/>
</dbReference>
<organism evidence="7 8">
    <name type="scientific">Mycobacterium phage Cuke</name>
    <dbReference type="NCBI Taxonomy" id="2079417"/>
    <lineage>
        <taxon>Viruses</taxon>
        <taxon>Duplodnaviria</taxon>
        <taxon>Heunggongvirae</taxon>
        <taxon>Uroviricota</taxon>
        <taxon>Caudoviricetes</taxon>
        <taxon>Cukevirus</taxon>
        <taxon>Cukevirus cuke</taxon>
    </lineage>
</organism>
<protein>
    <recommendedName>
        <fullName evidence="6">JAB domain-containing protein</fullName>
    </recommendedName>
</protein>
<evidence type="ECO:0000313" key="7">
    <source>
        <dbReference type="EMBL" id="AVD99623.1"/>
    </source>
</evidence>
<dbReference type="GO" id="GO:0008235">
    <property type="term" value="F:metalloexopeptidase activity"/>
    <property type="evidence" value="ECO:0007669"/>
    <property type="project" value="TreeGrafter"/>
</dbReference>
<evidence type="ECO:0000256" key="3">
    <source>
        <dbReference type="ARBA" id="ARBA00022801"/>
    </source>
</evidence>
<dbReference type="SUPFAM" id="SSF102712">
    <property type="entry name" value="JAB1/MPN domain"/>
    <property type="match status" value="1"/>
</dbReference>
<dbReference type="PANTHER" id="PTHR34858:SF1">
    <property type="entry name" value="CYSO-CYSTEINE PEPTIDASE"/>
    <property type="match status" value="1"/>
</dbReference>
<dbReference type="InterPro" id="IPR028090">
    <property type="entry name" value="JAB_dom_prok"/>
</dbReference>
<name>A0A2L1IWY5_9CAUD</name>
<accession>A0A2L1IWY5</accession>
<evidence type="ECO:0000256" key="1">
    <source>
        <dbReference type="ARBA" id="ARBA00022670"/>
    </source>
</evidence>
<evidence type="ECO:0000259" key="6">
    <source>
        <dbReference type="Pfam" id="PF14464"/>
    </source>
</evidence>
<evidence type="ECO:0000256" key="5">
    <source>
        <dbReference type="ARBA" id="ARBA00023049"/>
    </source>
</evidence>
<dbReference type="Gene3D" id="3.40.140.10">
    <property type="entry name" value="Cytidine Deaminase, domain 2"/>
    <property type="match status" value="1"/>
</dbReference>